<dbReference type="OrthoDB" id="5585087at2759"/>
<keyword evidence="5" id="KW-1185">Reference proteome</keyword>
<gene>
    <name evidence="4" type="ORF">BU26DRAFT_561242</name>
</gene>
<dbReference type="GO" id="GO:0003677">
    <property type="term" value="F:DNA binding"/>
    <property type="evidence" value="ECO:0007669"/>
    <property type="project" value="InterPro"/>
</dbReference>
<name>A0A6A6IWI8_9PLEO</name>
<dbReference type="Gene3D" id="2.20.28.30">
    <property type="entry name" value="RNA polymerase ii, chain L"/>
    <property type="match status" value="1"/>
</dbReference>
<evidence type="ECO:0000256" key="2">
    <source>
        <dbReference type="ARBA" id="ARBA00022833"/>
    </source>
</evidence>
<evidence type="ECO:0000313" key="4">
    <source>
        <dbReference type="EMBL" id="KAF2253980.1"/>
    </source>
</evidence>
<feature type="compositionally biased region" description="Low complexity" evidence="3">
    <location>
        <begin position="74"/>
        <end position="99"/>
    </location>
</feature>
<organism evidence="4 5">
    <name type="scientific">Trematosphaeria pertusa</name>
    <dbReference type="NCBI Taxonomy" id="390896"/>
    <lineage>
        <taxon>Eukaryota</taxon>
        <taxon>Fungi</taxon>
        <taxon>Dikarya</taxon>
        <taxon>Ascomycota</taxon>
        <taxon>Pezizomycotina</taxon>
        <taxon>Dothideomycetes</taxon>
        <taxon>Pleosporomycetidae</taxon>
        <taxon>Pleosporales</taxon>
        <taxon>Massarineae</taxon>
        <taxon>Trematosphaeriaceae</taxon>
        <taxon>Trematosphaeria</taxon>
    </lineage>
</organism>
<keyword evidence="1" id="KW-0479">Metal-binding</keyword>
<dbReference type="InterPro" id="IPR006591">
    <property type="entry name" value="RNAP_P/RPABC4"/>
</dbReference>
<dbReference type="AlphaFoldDB" id="A0A6A6IWI8"/>
<dbReference type="InterPro" id="IPR029040">
    <property type="entry name" value="RPABC4/Spt4"/>
</dbReference>
<keyword evidence="2" id="KW-0862">Zinc</keyword>
<feature type="compositionally biased region" description="Acidic residues" evidence="3">
    <location>
        <begin position="32"/>
        <end position="57"/>
    </location>
</feature>
<protein>
    <submittedName>
        <fullName evidence="4">Uncharacterized protein</fullName>
    </submittedName>
</protein>
<sequence length="190" mass="21688">MADANLVLGIDLTEGVFHIGDDEDKNEHREDAEENEEEEEESEEEHGDEADEQEEPAAEPHIFQENDMPPPSTIPTQSSTSRPNPWTQPTDTTQPTAMPSPTTALALDAILQSYLPRAPYRVKYRCANISPRQRINKKGQLVVVMDRWGRIPACEAEFYLRENEPLRCKECGSWGVYKVRTTRMVQFEAR</sequence>
<dbReference type="GeneID" id="54586224"/>
<dbReference type="GO" id="GO:0046872">
    <property type="term" value="F:metal ion binding"/>
    <property type="evidence" value="ECO:0007669"/>
    <property type="project" value="UniProtKB-KW"/>
</dbReference>
<dbReference type="GO" id="GO:0003899">
    <property type="term" value="F:DNA-directed RNA polymerase activity"/>
    <property type="evidence" value="ECO:0007669"/>
    <property type="project" value="InterPro"/>
</dbReference>
<evidence type="ECO:0000313" key="5">
    <source>
        <dbReference type="Proteomes" id="UP000800094"/>
    </source>
</evidence>
<proteinExistence type="predicted"/>
<evidence type="ECO:0000256" key="3">
    <source>
        <dbReference type="SAM" id="MobiDB-lite"/>
    </source>
</evidence>
<feature type="region of interest" description="Disordered" evidence="3">
    <location>
        <begin position="1"/>
        <end position="100"/>
    </location>
</feature>
<accession>A0A6A6IWI8</accession>
<dbReference type="SUPFAM" id="SSF63393">
    <property type="entry name" value="RNA polymerase subunits"/>
    <property type="match status" value="1"/>
</dbReference>
<dbReference type="EMBL" id="ML987191">
    <property type="protein sequence ID" value="KAF2253980.1"/>
    <property type="molecule type" value="Genomic_DNA"/>
</dbReference>
<dbReference type="Proteomes" id="UP000800094">
    <property type="component" value="Unassembled WGS sequence"/>
</dbReference>
<evidence type="ECO:0000256" key="1">
    <source>
        <dbReference type="ARBA" id="ARBA00022723"/>
    </source>
</evidence>
<dbReference type="RefSeq" id="XP_033688984.1">
    <property type="nucleotide sequence ID" value="XM_033832894.1"/>
</dbReference>
<reference evidence="4" key="1">
    <citation type="journal article" date="2020" name="Stud. Mycol.">
        <title>101 Dothideomycetes genomes: a test case for predicting lifestyles and emergence of pathogens.</title>
        <authorList>
            <person name="Haridas S."/>
            <person name="Albert R."/>
            <person name="Binder M."/>
            <person name="Bloem J."/>
            <person name="Labutti K."/>
            <person name="Salamov A."/>
            <person name="Andreopoulos B."/>
            <person name="Baker S."/>
            <person name="Barry K."/>
            <person name="Bills G."/>
            <person name="Bluhm B."/>
            <person name="Cannon C."/>
            <person name="Castanera R."/>
            <person name="Culley D."/>
            <person name="Daum C."/>
            <person name="Ezra D."/>
            <person name="Gonzalez J."/>
            <person name="Henrissat B."/>
            <person name="Kuo A."/>
            <person name="Liang C."/>
            <person name="Lipzen A."/>
            <person name="Lutzoni F."/>
            <person name="Magnuson J."/>
            <person name="Mondo S."/>
            <person name="Nolan M."/>
            <person name="Ohm R."/>
            <person name="Pangilinan J."/>
            <person name="Park H.-J."/>
            <person name="Ramirez L."/>
            <person name="Alfaro M."/>
            <person name="Sun H."/>
            <person name="Tritt A."/>
            <person name="Yoshinaga Y."/>
            <person name="Zwiers L.-H."/>
            <person name="Turgeon B."/>
            <person name="Goodwin S."/>
            <person name="Spatafora J."/>
            <person name="Crous P."/>
            <person name="Grigoriev I."/>
        </authorList>
    </citation>
    <scope>NUCLEOTIDE SEQUENCE</scope>
    <source>
        <strain evidence="4">CBS 122368</strain>
    </source>
</reference>
<dbReference type="SMART" id="SM00659">
    <property type="entry name" value="RPOLCX"/>
    <property type="match status" value="1"/>
</dbReference>
<dbReference type="GO" id="GO:0006351">
    <property type="term" value="P:DNA-templated transcription"/>
    <property type="evidence" value="ECO:0007669"/>
    <property type="project" value="InterPro"/>
</dbReference>